<protein>
    <submittedName>
        <fullName evidence="2">Uncharacterized protein</fullName>
    </submittedName>
</protein>
<name>A0A4C1TYM5_EUMVA</name>
<evidence type="ECO:0000256" key="1">
    <source>
        <dbReference type="SAM" id="MobiDB-lite"/>
    </source>
</evidence>
<evidence type="ECO:0000313" key="3">
    <source>
        <dbReference type="Proteomes" id="UP000299102"/>
    </source>
</evidence>
<keyword evidence="3" id="KW-1185">Reference proteome</keyword>
<proteinExistence type="predicted"/>
<accession>A0A4C1TYM5</accession>
<reference evidence="2 3" key="1">
    <citation type="journal article" date="2019" name="Commun. Biol.">
        <title>The bagworm genome reveals a unique fibroin gene that provides high tensile strength.</title>
        <authorList>
            <person name="Kono N."/>
            <person name="Nakamura H."/>
            <person name="Ohtoshi R."/>
            <person name="Tomita M."/>
            <person name="Numata K."/>
            <person name="Arakawa K."/>
        </authorList>
    </citation>
    <scope>NUCLEOTIDE SEQUENCE [LARGE SCALE GENOMIC DNA]</scope>
</reference>
<gene>
    <name evidence="2" type="ORF">EVAR_83430_1</name>
</gene>
<comment type="caution">
    <text evidence="2">The sequence shown here is derived from an EMBL/GenBank/DDBJ whole genome shotgun (WGS) entry which is preliminary data.</text>
</comment>
<dbReference type="Proteomes" id="UP000299102">
    <property type="component" value="Unassembled WGS sequence"/>
</dbReference>
<organism evidence="2 3">
    <name type="scientific">Eumeta variegata</name>
    <name type="common">Bagworm moth</name>
    <name type="synonym">Eumeta japonica</name>
    <dbReference type="NCBI Taxonomy" id="151549"/>
    <lineage>
        <taxon>Eukaryota</taxon>
        <taxon>Metazoa</taxon>
        <taxon>Ecdysozoa</taxon>
        <taxon>Arthropoda</taxon>
        <taxon>Hexapoda</taxon>
        <taxon>Insecta</taxon>
        <taxon>Pterygota</taxon>
        <taxon>Neoptera</taxon>
        <taxon>Endopterygota</taxon>
        <taxon>Lepidoptera</taxon>
        <taxon>Glossata</taxon>
        <taxon>Ditrysia</taxon>
        <taxon>Tineoidea</taxon>
        <taxon>Psychidae</taxon>
        <taxon>Oiketicinae</taxon>
        <taxon>Eumeta</taxon>
    </lineage>
</organism>
<evidence type="ECO:0000313" key="2">
    <source>
        <dbReference type="EMBL" id="GBP19117.1"/>
    </source>
</evidence>
<sequence length="122" mass="13493">MAASAPGQGKTPHRGVHTATYSTPANSAVERCLNTPKLSAEHKTAIGGARTYPDIFLNILHGDTEFISRPAIQFHANITQTQAKQNVAYIKRLMDDIEIREIGKDRIMWKSVVCVYPSEKEA</sequence>
<dbReference type="EMBL" id="BGZK01000104">
    <property type="protein sequence ID" value="GBP19117.1"/>
    <property type="molecule type" value="Genomic_DNA"/>
</dbReference>
<dbReference type="AlphaFoldDB" id="A0A4C1TYM5"/>
<feature type="region of interest" description="Disordered" evidence="1">
    <location>
        <begin position="1"/>
        <end position="23"/>
    </location>
</feature>